<evidence type="ECO:0000313" key="2">
    <source>
        <dbReference type="EMBL" id="MBB4921057.1"/>
    </source>
</evidence>
<organism evidence="2 3">
    <name type="scientific">Kitasatospora kifunensis</name>
    <name type="common">Streptomyces kifunensis</name>
    <dbReference type="NCBI Taxonomy" id="58351"/>
    <lineage>
        <taxon>Bacteria</taxon>
        <taxon>Bacillati</taxon>
        <taxon>Actinomycetota</taxon>
        <taxon>Actinomycetes</taxon>
        <taxon>Kitasatosporales</taxon>
        <taxon>Streptomycetaceae</taxon>
        <taxon>Kitasatospora</taxon>
    </lineage>
</organism>
<protein>
    <recommendedName>
        <fullName evidence="1">Deoxyribonuclease NucA/NucB domain-containing protein</fullName>
    </recommendedName>
</protein>
<dbReference type="Pfam" id="PF14040">
    <property type="entry name" value="DNase_NucA_NucB"/>
    <property type="match status" value="1"/>
</dbReference>
<dbReference type="InterPro" id="IPR029476">
    <property type="entry name" value="DNase_NucA_NucB"/>
</dbReference>
<dbReference type="RefSeq" id="WP_184933448.1">
    <property type="nucleotide sequence ID" value="NZ_JACHJV010000001.1"/>
</dbReference>
<name>A0A7W7VSE4_KITKI</name>
<dbReference type="EMBL" id="JACHJV010000001">
    <property type="protein sequence ID" value="MBB4921057.1"/>
    <property type="molecule type" value="Genomic_DNA"/>
</dbReference>
<evidence type="ECO:0000259" key="1">
    <source>
        <dbReference type="Pfam" id="PF14040"/>
    </source>
</evidence>
<feature type="domain" description="Deoxyribonuclease NucA/NucB" evidence="1">
    <location>
        <begin position="278"/>
        <end position="342"/>
    </location>
</feature>
<sequence>MKRELTVQVRNVAPTWHGTMPQGAAKADARAADTDPTGCGDPWWIFESNQTIRTTRCFDQEMIVGLVVIVDGVEEPVGEATFTAEHVLTLNTTSLKWSEQVTITPAQLLGEAKTSPITLTLLTFNLPQTTTTGTGQLAGAFTLSGSSPEKGTIEYSSRVNKMQDLSDATHYVYVGEAAGFTTPITLGYNGPTFRCDDAFWNKKLTKRYKVPGCVLPQQAATDTTPLFPSQQYWLPGIRQNIQTVQKAGVHVGEPFSGVPLHRTTQAQKDKNRAAVCGGLHPPQPGDSCDEYPFASTQEGGTHFNPPNRAIAWVPIAEQRKQGGILKAFYGQSRILPGDPFYVNVLA</sequence>
<evidence type="ECO:0000313" key="3">
    <source>
        <dbReference type="Proteomes" id="UP000540506"/>
    </source>
</evidence>
<keyword evidence="3" id="KW-1185">Reference proteome</keyword>
<gene>
    <name evidence="2" type="ORF">FHR34_000050</name>
</gene>
<reference evidence="2 3" key="1">
    <citation type="submission" date="2020-08" db="EMBL/GenBank/DDBJ databases">
        <title>Sequencing the genomes of 1000 actinobacteria strains.</title>
        <authorList>
            <person name="Klenk H.-P."/>
        </authorList>
    </citation>
    <scope>NUCLEOTIDE SEQUENCE [LARGE SCALE GENOMIC DNA]</scope>
    <source>
        <strain evidence="2 3">DSM 41654</strain>
    </source>
</reference>
<accession>A0A7W7VSE4</accession>
<dbReference type="Proteomes" id="UP000540506">
    <property type="component" value="Unassembled WGS sequence"/>
</dbReference>
<proteinExistence type="predicted"/>
<comment type="caution">
    <text evidence="2">The sequence shown here is derived from an EMBL/GenBank/DDBJ whole genome shotgun (WGS) entry which is preliminary data.</text>
</comment>
<dbReference type="AlphaFoldDB" id="A0A7W7VSE4"/>